<accession>A0A6J6TED5</accession>
<feature type="region of interest" description="Disordered" evidence="1">
    <location>
        <begin position="70"/>
        <end position="120"/>
    </location>
</feature>
<sequence>MITPATSDSIVANAIHVPTQSFSAPTSPCPEIVITLEIVAIESAITPASANLRARVEDVNAARSMKVTGLTNHQGIDPTPPPFAKNARFGPPPAKVNPGSSRRREGWRKDSKDAGRRRAIGARTNVTRRSALAKKSWRSPVLRNWRCETTILSKDAQAIRANAGGEKLASSAISRDARMMNCQF</sequence>
<reference evidence="2" key="1">
    <citation type="submission" date="2020-05" db="EMBL/GenBank/DDBJ databases">
        <authorList>
            <person name="Chiriac C."/>
            <person name="Salcher M."/>
            <person name="Ghai R."/>
            <person name="Kavagutti S V."/>
        </authorList>
    </citation>
    <scope>NUCLEOTIDE SEQUENCE</scope>
</reference>
<evidence type="ECO:0000313" key="2">
    <source>
        <dbReference type="EMBL" id="CAB4745546.1"/>
    </source>
</evidence>
<feature type="compositionally biased region" description="Basic and acidic residues" evidence="1">
    <location>
        <begin position="102"/>
        <end position="116"/>
    </location>
</feature>
<evidence type="ECO:0000256" key="1">
    <source>
        <dbReference type="SAM" id="MobiDB-lite"/>
    </source>
</evidence>
<protein>
    <submittedName>
        <fullName evidence="2">Unannotated protein</fullName>
    </submittedName>
</protein>
<dbReference type="EMBL" id="CAEZZC010000005">
    <property type="protein sequence ID" value="CAB4745546.1"/>
    <property type="molecule type" value="Genomic_DNA"/>
</dbReference>
<name>A0A6J6TED5_9ZZZZ</name>
<dbReference type="AlphaFoldDB" id="A0A6J6TED5"/>
<proteinExistence type="predicted"/>
<organism evidence="2">
    <name type="scientific">freshwater metagenome</name>
    <dbReference type="NCBI Taxonomy" id="449393"/>
    <lineage>
        <taxon>unclassified sequences</taxon>
        <taxon>metagenomes</taxon>
        <taxon>ecological metagenomes</taxon>
    </lineage>
</organism>
<gene>
    <name evidence="2" type="ORF">UFOPK2822_00473</name>
</gene>